<keyword evidence="2" id="KW-1185">Reference proteome</keyword>
<organism evidence="1 2">
    <name type="scientific">Trametes coccinea (strain BRFM310)</name>
    <name type="common">Pycnoporus coccineus</name>
    <dbReference type="NCBI Taxonomy" id="1353009"/>
    <lineage>
        <taxon>Eukaryota</taxon>
        <taxon>Fungi</taxon>
        <taxon>Dikarya</taxon>
        <taxon>Basidiomycota</taxon>
        <taxon>Agaricomycotina</taxon>
        <taxon>Agaricomycetes</taxon>
        <taxon>Polyporales</taxon>
        <taxon>Polyporaceae</taxon>
        <taxon>Trametes</taxon>
    </lineage>
</organism>
<evidence type="ECO:0000313" key="2">
    <source>
        <dbReference type="Proteomes" id="UP000193067"/>
    </source>
</evidence>
<evidence type="ECO:0000313" key="1">
    <source>
        <dbReference type="EMBL" id="OSD08210.1"/>
    </source>
</evidence>
<reference evidence="1 2" key="1">
    <citation type="journal article" date="2015" name="Biotechnol. Biofuels">
        <title>Enhanced degradation of softwood versus hardwood by the white-rot fungus Pycnoporus coccineus.</title>
        <authorList>
            <person name="Couturier M."/>
            <person name="Navarro D."/>
            <person name="Chevret D."/>
            <person name="Henrissat B."/>
            <person name="Piumi F."/>
            <person name="Ruiz-Duenas F.J."/>
            <person name="Martinez A.T."/>
            <person name="Grigoriev I.V."/>
            <person name="Riley R."/>
            <person name="Lipzen A."/>
            <person name="Berrin J.G."/>
            <person name="Master E.R."/>
            <person name="Rosso M.N."/>
        </authorList>
    </citation>
    <scope>NUCLEOTIDE SEQUENCE [LARGE SCALE GENOMIC DNA]</scope>
    <source>
        <strain evidence="1 2">BRFM310</strain>
    </source>
</reference>
<sequence>MSSVGNSCKLVSAPREPRARTCGEGDYCLRNGSNAVRPSQWDCRPRISEDRRLSWDAPPIARLLQDRPAQRASCARTARTRSLQPHARAESLVKHGAGRVVMVGETPYGTQATCGPSLASTACHNGAVGNGTIHETSAARCTAYTPHPADSAASHLPDTLNGLCGVARVC</sequence>
<dbReference type="Proteomes" id="UP000193067">
    <property type="component" value="Unassembled WGS sequence"/>
</dbReference>
<accession>A0A1Y2J467</accession>
<protein>
    <submittedName>
        <fullName evidence="1">Uncharacterized protein</fullName>
    </submittedName>
</protein>
<dbReference type="AlphaFoldDB" id="A0A1Y2J467"/>
<dbReference type="EMBL" id="KZ084087">
    <property type="protein sequence ID" value="OSD08210.1"/>
    <property type="molecule type" value="Genomic_DNA"/>
</dbReference>
<proteinExistence type="predicted"/>
<name>A0A1Y2J467_TRAC3</name>
<gene>
    <name evidence="1" type="ORF">PYCCODRAFT_396567</name>
</gene>